<sequence length="700" mass="79278">MPVRSSAQCRPAIPQRASAVWITDSVLRQAIEHYHRQFAVPASCRLLSSHSGPLESRRRQLGKRNMTGIMPSSSTYTPLWHFDVAWIPSEWKWEPPTTVEERKRKKQNMSPSALFDNLISWLEKSDGDKPFIQPPAADITVSNMSNMSAGEAAAVEPPYHDIPMPAELPQELVVLRACIATLETINSVALDRLRRAFRRDYLRRMEEALISVEGLRLAMEPLDQATKEKISDPRMANWLIARIRRSLLTGLDVAQTKNYDDAAMRELWTTFATVICSSGGSYQNVRLFKRMLSLMPDSIKIHITTDQIFNLTRSFLVAQAGSSNLSTHWIATAAQFGEALSMLHPAQLQSLDSDIHTLFSQQKISEDGDRRLLFSWLIAKAYNPNTINQEFIQSYRDLTASREIDLRHLQLWQLIVARLKSTRVIEANVHSELTRTEYTSLSQRWIALFSAVHSLPNASSILTGLLNFFKDIGQIDALISALSSLPISRVSIDSVRTIATVCDDHKLALRLYGTLRSRLGQGAQITSWGWEAWVPYLERIIKDPEITRPVHWEVLDLPRLAAASRKATADPEEIAREIQAKMALLDKMGQWYMEAAHLNDRQVLRRLQRCASVQRALTRSVSSQVLAQVTEVVTRDLQRGQWGRTTWLQWLLGMVAQKHGDEHASDVLKTIKGWRWMIDRHQGPAAAAAAVAPKHESWDA</sequence>
<dbReference type="STRING" id="1042311.A0A2T3Z4E7"/>
<gene>
    <name evidence="1" type="ORF">M441DRAFT_171814</name>
</gene>
<dbReference type="Proteomes" id="UP000240493">
    <property type="component" value="Unassembled WGS sequence"/>
</dbReference>
<evidence type="ECO:0000313" key="1">
    <source>
        <dbReference type="EMBL" id="PTB39665.1"/>
    </source>
</evidence>
<organism evidence="1 2">
    <name type="scientific">Trichoderma asperellum (strain ATCC 204424 / CBS 433.97 / NBRC 101777)</name>
    <dbReference type="NCBI Taxonomy" id="1042311"/>
    <lineage>
        <taxon>Eukaryota</taxon>
        <taxon>Fungi</taxon>
        <taxon>Dikarya</taxon>
        <taxon>Ascomycota</taxon>
        <taxon>Pezizomycotina</taxon>
        <taxon>Sordariomycetes</taxon>
        <taxon>Hypocreomycetidae</taxon>
        <taxon>Hypocreales</taxon>
        <taxon>Hypocreaceae</taxon>
        <taxon>Trichoderma</taxon>
    </lineage>
</organism>
<dbReference type="EMBL" id="KZ679264">
    <property type="protein sequence ID" value="PTB39665.1"/>
    <property type="molecule type" value="Genomic_DNA"/>
</dbReference>
<dbReference type="OrthoDB" id="5428038at2759"/>
<dbReference type="AlphaFoldDB" id="A0A2T3Z4E7"/>
<name>A0A2T3Z4E7_TRIA4</name>
<keyword evidence="2" id="KW-1185">Reference proteome</keyword>
<protein>
    <submittedName>
        <fullName evidence="1">Uncharacterized protein</fullName>
    </submittedName>
</protein>
<reference evidence="1 2" key="1">
    <citation type="submission" date="2016-07" db="EMBL/GenBank/DDBJ databases">
        <title>Multiple horizontal gene transfer events from other fungi enriched the ability of initially mycotrophic Trichoderma (Ascomycota) to feed on dead plant biomass.</title>
        <authorList>
            <consortium name="DOE Joint Genome Institute"/>
            <person name="Aerts A."/>
            <person name="Atanasova L."/>
            <person name="Chenthamara K."/>
            <person name="Zhang J."/>
            <person name="Grujic M."/>
            <person name="Henrissat B."/>
            <person name="Kuo A."/>
            <person name="Salamov A."/>
            <person name="Lipzen A."/>
            <person name="Labutti K."/>
            <person name="Barry K."/>
            <person name="Miao Y."/>
            <person name="Rahimi M.J."/>
            <person name="Shen Q."/>
            <person name="Grigoriev I.V."/>
            <person name="Kubicek C.P."/>
            <person name="Druzhinina I.S."/>
        </authorList>
    </citation>
    <scope>NUCLEOTIDE SEQUENCE [LARGE SCALE GENOMIC DNA]</scope>
    <source>
        <strain evidence="1 2">CBS 433.97</strain>
    </source>
</reference>
<proteinExistence type="predicted"/>
<evidence type="ECO:0000313" key="2">
    <source>
        <dbReference type="Proteomes" id="UP000240493"/>
    </source>
</evidence>
<accession>A0A2T3Z4E7</accession>